<dbReference type="AlphaFoldDB" id="A0A9P6T8K8"/>
<keyword evidence="2" id="KW-1133">Transmembrane helix</keyword>
<gene>
    <name evidence="3" type="ORF">CROQUDRAFT_97264</name>
</gene>
<evidence type="ECO:0000313" key="3">
    <source>
        <dbReference type="EMBL" id="KAG0142690.1"/>
    </source>
</evidence>
<feature type="transmembrane region" description="Helical" evidence="2">
    <location>
        <begin position="168"/>
        <end position="187"/>
    </location>
</feature>
<keyword evidence="4" id="KW-1185">Reference proteome</keyword>
<dbReference type="EMBL" id="MU167341">
    <property type="protein sequence ID" value="KAG0142690.1"/>
    <property type="molecule type" value="Genomic_DNA"/>
</dbReference>
<evidence type="ECO:0000256" key="2">
    <source>
        <dbReference type="SAM" id="Phobius"/>
    </source>
</evidence>
<proteinExistence type="predicted"/>
<feature type="region of interest" description="Disordered" evidence="1">
    <location>
        <begin position="241"/>
        <end position="260"/>
    </location>
</feature>
<dbReference type="Proteomes" id="UP000886653">
    <property type="component" value="Unassembled WGS sequence"/>
</dbReference>
<reference evidence="3" key="1">
    <citation type="submission" date="2013-11" db="EMBL/GenBank/DDBJ databases">
        <title>Genome sequence of the fusiform rust pathogen reveals effectors for host alternation and coevolution with pine.</title>
        <authorList>
            <consortium name="DOE Joint Genome Institute"/>
            <person name="Smith K."/>
            <person name="Pendleton A."/>
            <person name="Kubisiak T."/>
            <person name="Anderson C."/>
            <person name="Salamov A."/>
            <person name="Aerts A."/>
            <person name="Riley R."/>
            <person name="Clum A."/>
            <person name="Lindquist E."/>
            <person name="Ence D."/>
            <person name="Campbell M."/>
            <person name="Kronenberg Z."/>
            <person name="Feau N."/>
            <person name="Dhillon B."/>
            <person name="Hamelin R."/>
            <person name="Burleigh J."/>
            <person name="Smith J."/>
            <person name="Yandell M."/>
            <person name="Nelson C."/>
            <person name="Grigoriev I."/>
            <person name="Davis J."/>
        </authorList>
    </citation>
    <scope>NUCLEOTIDE SEQUENCE</scope>
    <source>
        <strain evidence="3">G11</strain>
    </source>
</reference>
<evidence type="ECO:0000256" key="1">
    <source>
        <dbReference type="SAM" id="MobiDB-lite"/>
    </source>
</evidence>
<sequence>MLGTGKEAFFWSGRRVSGWVFLIDIRPRNALDVDGIGFDAWLHLPTGNQQPRIFTISGILSLSQDVVIPVHSPLMYPSRSHVYYQNIMAWCVGLQVARLVTRAECVLNYQSTIPSYLLAVKDPLVFNLFNHNFTSFLQGNRHPSHQLERHGRPLLLKKLSNMPRFSQISMFSFLMLLVLMASLTIFVDANVRFTWKAAKELQEGDRVTPQIRLEKITPHYYVLVNLGEKPKKFLAKDSATSEPQDYKISHGPPNIEPHIGNRVKVTSRKNLLFRHEEPIKKDS</sequence>
<accession>A0A9P6T8K8</accession>
<name>A0A9P6T8K8_9BASI</name>
<comment type="caution">
    <text evidence="3">The sequence shown here is derived from an EMBL/GenBank/DDBJ whole genome shotgun (WGS) entry which is preliminary data.</text>
</comment>
<keyword evidence="2" id="KW-0472">Membrane</keyword>
<organism evidence="3 4">
    <name type="scientific">Cronartium quercuum f. sp. fusiforme G11</name>
    <dbReference type="NCBI Taxonomy" id="708437"/>
    <lineage>
        <taxon>Eukaryota</taxon>
        <taxon>Fungi</taxon>
        <taxon>Dikarya</taxon>
        <taxon>Basidiomycota</taxon>
        <taxon>Pucciniomycotina</taxon>
        <taxon>Pucciniomycetes</taxon>
        <taxon>Pucciniales</taxon>
        <taxon>Coleosporiaceae</taxon>
        <taxon>Cronartium</taxon>
    </lineage>
</organism>
<protein>
    <submittedName>
        <fullName evidence="3">Uncharacterized protein</fullName>
    </submittedName>
</protein>
<keyword evidence="2" id="KW-0812">Transmembrane</keyword>
<evidence type="ECO:0000313" key="4">
    <source>
        <dbReference type="Proteomes" id="UP000886653"/>
    </source>
</evidence>